<dbReference type="GO" id="GO:0016301">
    <property type="term" value="F:kinase activity"/>
    <property type="evidence" value="ECO:0007669"/>
    <property type="project" value="UniProtKB-KW"/>
</dbReference>
<protein>
    <submittedName>
        <fullName evidence="3">Putative GTP pyrophosphokinase</fullName>
    </submittedName>
</protein>
<dbReference type="SUPFAM" id="SSF81301">
    <property type="entry name" value="Nucleotidyltransferase"/>
    <property type="match status" value="1"/>
</dbReference>
<dbReference type="OrthoDB" id="9789634at2"/>
<reference evidence="3 4" key="1">
    <citation type="submission" date="2016-10" db="EMBL/GenBank/DDBJ databases">
        <authorList>
            <person name="de Groot N.N."/>
        </authorList>
    </citation>
    <scope>NUCLEOTIDE SEQUENCE [LARGE SCALE GENOMIC DNA]</scope>
    <source>
        <strain evidence="3 4">DSM 9179</strain>
    </source>
</reference>
<dbReference type="Pfam" id="PF04607">
    <property type="entry name" value="RelA_SpoT"/>
    <property type="match status" value="1"/>
</dbReference>
<dbReference type="PANTHER" id="PTHR47837:SF2">
    <property type="entry name" value="GTP PYROPHOSPHOKINASE YWAC"/>
    <property type="match status" value="1"/>
</dbReference>
<sequence length="239" mass="28253">MELPMIYYEEDLWSKTLLIYDSALKEINTKLEILNNEFKLNHQYNPIEHITSRLKTPESISKKLKHKGLQVTIENVLKCINDVAGIRIICSFTSDIYNIAALISRQSDVEVLKVKDYICNPKPNGYMSYHMIITIPIFLSNRVVNTKVEIQIRTIAMDFWASLEHKMYYKFDGNSPEHIRRELKECADIVSFLDKKMLSINEEIQTYKEDQEIYEEDIVEEVYEETIYSYNYIEINEKP</sequence>
<dbReference type="EMBL" id="FOJI01000011">
    <property type="protein sequence ID" value="SEW34721.1"/>
    <property type="molecule type" value="Genomic_DNA"/>
</dbReference>
<dbReference type="Gene3D" id="3.30.460.10">
    <property type="entry name" value="Beta Polymerase, domain 2"/>
    <property type="match status" value="1"/>
</dbReference>
<dbReference type="STRING" id="99656.SAMN05421659_111106"/>
<keyword evidence="4" id="KW-1185">Reference proteome</keyword>
<dbReference type="InterPro" id="IPR052366">
    <property type="entry name" value="GTP_Pyrophosphokinase"/>
</dbReference>
<keyword evidence="3" id="KW-0418">Kinase</keyword>
<keyword evidence="3" id="KW-0808">Transferase</keyword>
<evidence type="ECO:0000313" key="4">
    <source>
        <dbReference type="Proteomes" id="UP000199701"/>
    </source>
</evidence>
<feature type="domain" description="RelA/SpoT" evidence="2">
    <location>
        <begin position="52"/>
        <end position="175"/>
    </location>
</feature>
<dbReference type="Proteomes" id="UP000199701">
    <property type="component" value="Unassembled WGS sequence"/>
</dbReference>
<dbReference type="AlphaFoldDB" id="A0A1I0R2Y9"/>
<dbReference type="GO" id="GO:0015970">
    <property type="term" value="P:guanosine tetraphosphate biosynthetic process"/>
    <property type="evidence" value="ECO:0007669"/>
    <property type="project" value="UniProtKB-UniPathway"/>
</dbReference>
<accession>A0A1I0R2Y9</accession>
<proteinExistence type="predicted"/>
<dbReference type="SMART" id="SM00954">
    <property type="entry name" value="RelA_SpoT"/>
    <property type="match status" value="1"/>
</dbReference>
<comment type="pathway">
    <text evidence="1">Purine metabolism; ppGpp biosynthesis; ppGpp from GTP: step 1/2.</text>
</comment>
<dbReference type="InterPro" id="IPR007685">
    <property type="entry name" value="RelA_SpoT"/>
</dbReference>
<name>A0A1I0R2Y9_9FIRM</name>
<evidence type="ECO:0000259" key="2">
    <source>
        <dbReference type="SMART" id="SM00954"/>
    </source>
</evidence>
<dbReference type="PANTHER" id="PTHR47837">
    <property type="entry name" value="GTP PYROPHOSPHOKINASE YJBM"/>
    <property type="match status" value="1"/>
</dbReference>
<dbReference type="UniPathway" id="UPA00908">
    <property type="reaction ID" value="UER00884"/>
</dbReference>
<dbReference type="InterPro" id="IPR043519">
    <property type="entry name" value="NT_sf"/>
</dbReference>
<dbReference type="Gene3D" id="1.10.287.860">
    <property type="entry name" value="Nucleotidyltransferase"/>
    <property type="match status" value="1"/>
</dbReference>
<dbReference type="CDD" id="cd05399">
    <property type="entry name" value="NT_Rel-Spo_like"/>
    <property type="match status" value="1"/>
</dbReference>
<organism evidence="3 4">
    <name type="scientific">[Clostridium] fimetarium</name>
    <dbReference type="NCBI Taxonomy" id="99656"/>
    <lineage>
        <taxon>Bacteria</taxon>
        <taxon>Bacillati</taxon>
        <taxon>Bacillota</taxon>
        <taxon>Clostridia</taxon>
        <taxon>Lachnospirales</taxon>
        <taxon>Lachnospiraceae</taxon>
    </lineage>
</organism>
<gene>
    <name evidence="3" type="ORF">SAMN05421659_111106</name>
</gene>
<dbReference type="RefSeq" id="WP_092455166.1">
    <property type="nucleotide sequence ID" value="NZ_FOJI01000011.1"/>
</dbReference>
<evidence type="ECO:0000256" key="1">
    <source>
        <dbReference type="ARBA" id="ARBA00004976"/>
    </source>
</evidence>
<evidence type="ECO:0000313" key="3">
    <source>
        <dbReference type="EMBL" id="SEW34721.1"/>
    </source>
</evidence>